<protein>
    <recommendedName>
        <fullName evidence="3">histidine kinase</fullName>
        <ecNumber evidence="3">2.7.13.3</ecNumber>
    </recommendedName>
</protein>
<dbReference type="SUPFAM" id="SSF103190">
    <property type="entry name" value="Sensory domain-like"/>
    <property type="match status" value="1"/>
</dbReference>
<evidence type="ECO:0000256" key="1">
    <source>
        <dbReference type="ARBA" id="ARBA00000085"/>
    </source>
</evidence>
<dbReference type="Gene3D" id="1.10.287.130">
    <property type="match status" value="1"/>
</dbReference>
<evidence type="ECO:0000256" key="7">
    <source>
        <dbReference type="ARBA" id="ARBA00022692"/>
    </source>
</evidence>
<dbReference type="PANTHER" id="PTHR43547:SF10">
    <property type="entry name" value="SENSOR HISTIDINE KINASE DCUS"/>
    <property type="match status" value="1"/>
</dbReference>
<dbReference type="Gene3D" id="3.30.450.20">
    <property type="entry name" value="PAS domain"/>
    <property type="match status" value="2"/>
</dbReference>
<dbReference type="EMBL" id="CP059343">
    <property type="protein sequence ID" value="QMS55727.1"/>
    <property type="molecule type" value="Genomic_DNA"/>
</dbReference>
<dbReference type="EC" id="2.7.13.3" evidence="3"/>
<evidence type="ECO:0000256" key="10">
    <source>
        <dbReference type="ARBA" id="ARBA00022840"/>
    </source>
</evidence>
<evidence type="ECO:0000256" key="6">
    <source>
        <dbReference type="ARBA" id="ARBA00022679"/>
    </source>
</evidence>
<evidence type="ECO:0000256" key="8">
    <source>
        <dbReference type="ARBA" id="ARBA00022741"/>
    </source>
</evidence>
<evidence type="ECO:0000256" key="2">
    <source>
        <dbReference type="ARBA" id="ARBA00004651"/>
    </source>
</evidence>
<keyword evidence="13 15" id="KW-0472">Membrane</keyword>
<reference evidence="17" key="1">
    <citation type="submission" date="2017-08" db="EMBL/GenBank/DDBJ databases">
        <authorList>
            <person name="Minaev M."/>
            <person name="Kurbakov K.A."/>
            <person name="Solodovnikova G.I."/>
            <person name="Kuznetsova O.A."/>
            <person name="Lisitsyn A.B."/>
        </authorList>
    </citation>
    <scope>NUCLEOTIDE SEQUENCE</scope>
    <source>
        <strain evidence="17">80</strain>
    </source>
</reference>
<evidence type="ECO:0000313" key="18">
    <source>
        <dbReference type="Proteomes" id="UP000216825"/>
    </source>
</evidence>
<comment type="catalytic activity">
    <reaction evidence="1">
        <text>ATP + protein L-histidine = ADP + protein N-phospho-L-histidine.</text>
        <dbReference type="EC" id="2.7.13.3"/>
    </reaction>
</comment>
<dbReference type="GO" id="GO:0005886">
    <property type="term" value="C:plasma membrane"/>
    <property type="evidence" value="ECO:0007669"/>
    <property type="project" value="UniProtKB-SubCell"/>
</dbReference>
<dbReference type="GO" id="GO:0005524">
    <property type="term" value="F:ATP binding"/>
    <property type="evidence" value="ECO:0007669"/>
    <property type="project" value="UniProtKB-KW"/>
</dbReference>
<keyword evidence="8" id="KW-0547">Nucleotide-binding</keyword>
<keyword evidence="5" id="KW-0597">Phosphoprotein</keyword>
<dbReference type="RefSeq" id="WP_055086491.1">
    <property type="nucleotide sequence ID" value="NZ_CP059343.1"/>
</dbReference>
<feature type="transmembrane region" description="Helical" evidence="15">
    <location>
        <begin position="15"/>
        <end position="39"/>
    </location>
</feature>
<keyword evidence="4" id="KW-1003">Cell membrane</keyword>
<dbReference type="Proteomes" id="UP000216825">
    <property type="component" value="Chromosome"/>
</dbReference>
<gene>
    <name evidence="17" type="primary">dcuS</name>
    <name evidence="17" type="ORF">CIB50_0000419</name>
</gene>
<dbReference type="InterPro" id="IPR039506">
    <property type="entry name" value="SPOB_a"/>
</dbReference>
<feature type="domain" description="Histidine kinase" evidence="16">
    <location>
        <begin position="332"/>
        <end position="568"/>
    </location>
</feature>
<evidence type="ECO:0000256" key="15">
    <source>
        <dbReference type="SAM" id="Phobius"/>
    </source>
</evidence>
<keyword evidence="7 15" id="KW-0812">Transmembrane</keyword>
<evidence type="ECO:0000256" key="12">
    <source>
        <dbReference type="ARBA" id="ARBA00023012"/>
    </source>
</evidence>
<feature type="region of interest" description="Disordered" evidence="14">
    <location>
        <begin position="122"/>
        <end position="144"/>
    </location>
</feature>
<dbReference type="InterPro" id="IPR035965">
    <property type="entry name" value="PAS-like_dom_sf"/>
</dbReference>
<dbReference type="InterPro" id="IPR004358">
    <property type="entry name" value="Sig_transdc_His_kin-like_C"/>
</dbReference>
<dbReference type="Pfam" id="PF17203">
    <property type="entry name" value="sCache_3_2"/>
    <property type="match status" value="1"/>
</dbReference>
<dbReference type="GO" id="GO:0000155">
    <property type="term" value="F:phosphorelay sensor kinase activity"/>
    <property type="evidence" value="ECO:0007669"/>
    <property type="project" value="InterPro"/>
</dbReference>
<dbReference type="InterPro" id="IPR016120">
    <property type="entry name" value="Sig_transdc_His_kin_SpoOB"/>
</dbReference>
<keyword evidence="11 15" id="KW-1133">Transmembrane helix</keyword>
<dbReference type="SMART" id="SM00387">
    <property type="entry name" value="HATPase_c"/>
    <property type="match status" value="1"/>
</dbReference>
<feature type="transmembrane region" description="Helical" evidence="15">
    <location>
        <begin position="184"/>
        <end position="206"/>
    </location>
</feature>
<evidence type="ECO:0000256" key="11">
    <source>
        <dbReference type="ARBA" id="ARBA00022989"/>
    </source>
</evidence>
<dbReference type="Gene3D" id="3.30.565.10">
    <property type="entry name" value="Histidine kinase-like ATPase, C-terminal domain"/>
    <property type="match status" value="1"/>
</dbReference>
<evidence type="ECO:0000256" key="13">
    <source>
        <dbReference type="ARBA" id="ARBA00023136"/>
    </source>
</evidence>
<dbReference type="PANTHER" id="PTHR43547">
    <property type="entry name" value="TWO-COMPONENT HISTIDINE KINASE"/>
    <property type="match status" value="1"/>
</dbReference>
<dbReference type="SUPFAM" id="SSF55874">
    <property type="entry name" value="ATPase domain of HSP90 chaperone/DNA topoisomerase II/histidine kinase"/>
    <property type="match status" value="1"/>
</dbReference>
<dbReference type="InterPro" id="IPR029151">
    <property type="entry name" value="Sensor-like_sf"/>
</dbReference>
<evidence type="ECO:0000256" key="5">
    <source>
        <dbReference type="ARBA" id="ARBA00022553"/>
    </source>
</evidence>
<dbReference type="InterPro" id="IPR003594">
    <property type="entry name" value="HATPase_dom"/>
</dbReference>
<organism evidence="17 18">
    <name type="scientific">Kocuria varians</name>
    <name type="common">Micrococcus varians</name>
    <dbReference type="NCBI Taxonomy" id="1272"/>
    <lineage>
        <taxon>Bacteria</taxon>
        <taxon>Bacillati</taxon>
        <taxon>Actinomycetota</taxon>
        <taxon>Actinomycetes</taxon>
        <taxon>Micrococcales</taxon>
        <taxon>Micrococcaceae</taxon>
        <taxon>Kocuria</taxon>
    </lineage>
</organism>
<dbReference type="Pfam" id="PF02518">
    <property type="entry name" value="HATPase_c"/>
    <property type="match status" value="1"/>
</dbReference>
<evidence type="ECO:0000259" key="16">
    <source>
        <dbReference type="PROSITE" id="PS50109"/>
    </source>
</evidence>
<keyword evidence="10" id="KW-0067">ATP-binding</keyword>
<sequence length="579" mass="60264">MATGRTPAGTFTTRMLVVLFGIVAGIVVLCLAAVLVLSVERVYDQAEREALGIGRTLAADPAVVDAARESSGATSLDAARLADGPVQQRAEAVRQRTGALFVVVTNDRGVRLSHPDAAELGREVSTSPDALGGRESVSRDAGTLGESVRAKVPVREGERVVGEVSVGVPVSVVTGQVRQAAVSIAIIAVLAMALAAGAAALLVRWLRRTTLGLEPEEMAQLVRDQEAVLYGVEDGVIGIGPDGRISIRNKAARMMLDLPRRSEAADVVGRPYTQAGFDDALTQAITRQRSGEGAEASVVRLDTSHRSIRAQVQGVHRDGVDLGQVVLLRDLTAVEDLRSRLSAMRAMTDALRAQRHEFANRLHTISGLLANGESEHARDYVAQIMASGPVRDPVANISAVTDPFLRAFIGAKGVQAHERGVDLRVGPETVLEGQLVEAQDVTAILGNLIDNALTAVIEAPEGSAPAGDSSPADGDGGRWVEVDLIGEGSTLHLAVADSGAGVASGLDIFASGVSTREEPGLDVHGHGVGLSLSRRLARTMGGDVWLADPGGAEEGQGAVFVARLPGVLAVGTDTEQGEP</sequence>
<proteinExistence type="predicted"/>
<evidence type="ECO:0000256" key="4">
    <source>
        <dbReference type="ARBA" id="ARBA00022475"/>
    </source>
</evidence>
<keyword evidence="6 17" id="KW-0808">Transferase</keyword>
<dbReference type="InterPro" id="IPR033463">
    <property type="entry name" value="sCache_3"/>
</dbReference>
<keyword evidence="9 17" id="KW-0418">Kinase</keyword>
<dbReference type="InterPro" id="IPR005467">
    <property type="entry name" value="His_kinase_dom"/>
</dbReference>
<evidence type="ECO:0000256" key="14">
    <source>
        <dbReference type="SAM" id="MobiDB-lite"/>
    </source>
</evidence>
<dbReference type="KEGG" id="kvr:CIB50_0000419"/>
<dbReference type="SUPFAM" id="SSF55785">
    <property type="entry name" value="PYP-like sensor domain (PAS domain)"/>
    <property type="match status" value="1"/>
</dbReference>
<dbReference type="AlphaFoldDB" id="A0A7D7KYL2"/>
<dbReference type="PROSITE" id="PS50109">
    <property type="entry name" value="HIS_KIN"/>
    <property type="match status" value="1"/>
</dbReference>
<evidence type="ECO:0000313" key="17">
    <source>
        <dbReference type="EMBL" id="QMS55727.1"/>
    </source>
</evidence>
<evidence type="ECO:0000256" key="3">
    <source>
        <dbReference type="ARBA" id="ARBA00012438"/>
    </source>
</evidence>
<dbReference type="Pfam" id="PF14689">
    <property type="entry name" value="SPOB_a"/>
    <property type="match status" value="1"/>
</dbReference>
<dbReference type="InterPro" id="IPR036890">
    <property type="entry name" value="HATPase_C_sf"/>
</dbReference>
<keyword evidence="12" id="KW-0902">Two-component regulatory system</keyword>
<name>A0A7D7KYL2_KOCVA</name>
<keyword evidence="18" id="KW-1185">Reference proteome</keyword>
<accession>A0A7D7KYL2</accession>
<reference evidence="17" key="2">
    <citation type="submission" date="2020-07" db="EMBL/GenBank/DDBJ databases">
        <title>Genome of starter culture bacteria Kocuria salsicia reveals its technological properties and safety for usage in meat industry.</title>
        <authorList>
            <person name="Michael M."/>
            <person name="Konstantin K."/>
            <person name="Evgenii K."/>
            <person name="Galina S."/>
            <person name="Oksana K."/>
            <person name="Andrei L."/>
        </authorList>
    </citation>
    <scope>NUCLEOTIDE SEQUENCE [LARGE SCALE GENOMIC DNA]</scope>
    <source>
        <strain evidence="17">80</strain>
    </source>
</reference>
<dbReference type="PRINTS" id="PR00344">
    <property type="entry name" value="BCTRLSENSOR"/>
</dbReference>
<dbReference type="SUPFAM" id="SSF55890">
    <property type="entry name" value="Sporulation response regulatory protein Spo0B"/>
    <property type="match status" value="1"/>
</dbReference>
<evidence type="ECO:0000256" key="9">
    <source>
        <dbReference type="ARBA" id="ARBA00022777"/>
    </source>
</evidence>
<comment type="subcellular location">
    <subcellularLocation>
        <location evidence="2">Cell membrane</location>
        <topology evidence="2">Multi-pass membrane protein</topology>
    </subcellularLocation>
</comment>